<name>A0A4U0X5I8_9PEZI</name>
<evidence type="ECO:0000313" key="1">
    <source>
        <dbReference type="EMBL" id="TKA70303.1"/>
    </source>
</evidence>
<dbReference type="Proteomes" id="UP000308768">
    <property type="component" value="Unassembled WGS sequence"/>
</dbReference>
<keyword evidence="2" id="KW-1185">Reference proteome</keyword>
<evidence type="ECO:0000313" key="2">
    <source>
        <dbReference type="Proteomes" id="UP000308768"/>
    </source>
</evidence>
<dbReference type="PANTHER" id="PTHR46191">
    <property type="match status" value="1"/>
</dbReference>
<dbReference type="InterPro" id="IPR044924">
    <property type="entry name" value="HAD-SF_hydro_IA_REG-2-like_cap"/>
</dbReference>
<dbReference type="InterPro" id="IPR051828">
    <property type="entry name" value="HAD-like_hydrolase_domain"/>
</dbReference>
<dbReference type="EMBL" id="NAJN01000656">
    <property type="protein sequence ID" value="TKA70303.1"/>
    <property type="molecule type" value="Genomic_DNA"/>
</dbReference>
<dbReference type="InterPro" id="IPR023214">
    <property type="entry name" value="HAD_sf"/>
</dbReference>
<dbReference type="GO" id="GO:0005634">
    <property type="term" value="C:nucleus"/>
    <property type="evidence" value="ECO:0007669"/>
    <property type="project" value="TreeGrafter"/>
</dbReference>
<sequence length="307" mass="34421">MDRKKNLFLAFDAFGTLFAPKRSIAAQYGELARRHGLTGFTDEDVQFSFKKAFKEASKEHPNYGKAVGMKAPAWWANVITKTLKPFTAVDEPLPSQLIPELLTRFSTQEGYSIYPDVLPFFARLRTAHLRPDHTKSNKWPYDRTIVGVITNSDDRIPGILSSFGLRVGPRRVGSGNASASADDDISFVVLSYDVGHEKPDRRVFDAARNLLREMLSDSPKSGDLDTAEDFNLMYVGDDLKKDVLGAEDAYWKALLIDRAGRYSNEFKDRGGDPTIEVLADLENSSRYRGVTVIRDLNALVDVLRPRP</sequence>
<dbReference type="Gene3D" id="1.10.150.720">
    <property type="entry name" value="Haloacid dehalogenase-like hydrolase"/>
    <property type="match status" value="1"/>
</dbReference>
<gene>
    <name evidence="1" type="ORF">B0A49_05389</name>
</gene>
<dbReference type="Gene3D" id="3.40.50.1000">
    <property type="entry name" value="HAD superfamily/HAD-like"/>
    <property type="match status" value="1"/>
</dbReference>
<dbReference type="STRING" id="331657.A0A4U0X5I8"/>
<dbReference type="InterPro" id="IPR036412">
    <property type="entry name" value="HAD-like_sf"/>
</dbReference>
<organism evidence="1 2">
    <name type="scientific">Cryomyces minteri</name>
    <dbReference type="NCBI Taxonomy" id="331657"/>
    <lineage>
        <taxon>Eukaryota</taxon>
        <taxon>Fungi</taxon>
        <taxon>Dikarya</taxon>
        <taxon>Ascomycota</taxon>
        <taxon>Pezizomycotina</taxon>
        <taxon>Dothideomycetes</taxon>
        <taxon>Dothideomycetes incertae sedis</taxon>
        <taxon>Cryomyces</taxon>
    </lineage>
</organism>
<reference evidence="1 2" key="1">
    <citation type="submission" date="2017-03" db="EMBL/GenBank/DDBJ databases">
        <title>Genomes of endolithic fungi from Antarctica.</title>
        <authorList>
            <person name="Coleine C."/>
            <person name="Masonjones S."/>
            <person name="Stajich J.E."/>
        </authorList>
    </citation>
    <scope>NUCLEOTIDE SEQUENCE [LARGE SCALE GENOMIC DNA]</scope>
    <source>
        <strain evidence="1 2">CCFEE 5187</strain>
    </source>
</reference>
<proteinExistence type="predicted"/>
<accession>A0A4U0X5I8</accession>
<dbReference type="SUPFAM" id="SSF56784">
    <property type="entry name" value="HAD-like"/>
    <property type="match status" value="1"/>
</dbReference>
<dbReference type="Pfam" id="PF00702">
    <property type="entry name" value="Hydrolase"/>
    <property type="match status" value="1"/>
</dbReference>
<dbReference type="AlphaFoldDB" id="A0A4U0X5I8"/>
<comment type="caution">
    <text evidence="1">The sequence shown here is derived from an EMBL/GenBank/DDBJ whole genome shotgun (WGS) entry which is preliminary data.</text>
</comment>
<protein>
    <recommendedName>
        <fullName evidence="3">Haloacid dehalogenase, type II</fullName>
    </recommendedName>
</protein>
<evidence type="ECO:0008006" key="3">
    <source>
        <dbReference type="Google" id="ProtNLM"/>
    </source>
</evidence>
<dbReference type="PANTHER" id="PTHR46191:SF2">
    <property type="entry name" value="HALOACID DEHALOGENASE-LIKE HYDROLASE DOMAIN-CONTAINING PROTEIN 3"/>
    <property type="match status" value="1"/>
</dbReference>
<dbReference type="OrthoDB" id="444127at2759"/>